<feature type="compositionally biased region" description="Basic and acidic residues" evidence="1">
    <location>
        <begin position="133"/>
        <end position="144"/>
    </location>
</feature>
<feature type="compositionally biased region" description="Low complexity" evidence="1">
    <location>
        <begin position="248"/>
        <end position="260"/>
    </location>
</feature>
<organism evidence="2 3">
    <name type="scientific">Rangifer tarandus platyrhynchus</name>
    <name type="common">Svalbard reindeer</name>
    <dbReference type="NCBI Taxonomy" id="3082113"/>
    <lineage>
        <taxon>Eukaryota</taxon>
        <taxon>Metazoa</taxon>
        <taxon>Chordata</taxon>
        <taxon>Craniata</taxon>
        <taxon>Vertebrata</taxon>
        <taxon>Euteleostomi</taxon>
        <taxon>Mammalia</taxon>
        <taxon>Eutheria</taxon>
        <taxon>Laurasiatheria</taxon>
        <taxon>Artiodactyla</taxon>
        <taxon>Ruminantia</taxon>
        <taxon>Pecora</taxon>
        <taxon>Cervidae</taxon>
        <taxon>Odocoileinae</taxon>
        <taxon>Rangifer</taxon>
    </lineage>
</organism>
<name>A0ABN8Z975_RANTA</name>
<evidence type="ECO:0000256" key="1">
    <source>
        <dbReference type="SAM" id="MobiDB-lite"/>
    </source>
</evidence>
<feature type="compositionally biased region" description="Basic and acidic residues" evidence="1">
    <location>
        <begin position="115"/>
        <end position="126"/>
    </location>
</feature>
<evidence type="ECO:0000313" key="2">
    <source>
        <dbReference type="EMBL" id="CAI9170380.1"/>
    </source>
</evidence>
<gene>
    <name evidence="2" type="ORF">MRATA1EN1_LOCUS19342</name>
</gene>
<dbReference type="Proteomes" id="UP001176941">
    <property type="component" value="Chromosome 3"/>
</dbReference>
<keyword evidence="3" id="KW-1185">Reference proteome</keyword>
<feature type="region of interest" description="Disordered" evidence="1">
    <location>
        <begin position="1"/>
        <end position="43"/>
    </location>
</feature>
<sequence>MPRGCPVMARAMRARPKAQPELRRPAIASSSHGPGSVLSPALCARRARHPDALLQTLRGPPAGSSVHSGTVNSRRRLPGLPERFVPIRSPLAGKLGRGGMDGGQAGSPAGARTGSARESDLRRDRMNGAGGEVARDSRDPRSAREGLGLGRTRPRPPFRPGPGGPRAHEDSGGGGWGRPGTRERVGRGRTVPPPSWPGRAAALLLLGRWGDPSSLHRRAWSSLPSPGLRSLRPVPWTRTGRSSLAWLPSPRASSAVRSPC</sequence>
<accession>A0ABN8Z975</accession>
<protein>
    <submittedName>
        <fullName evidence="2">Uncharacterized protein</fullName>
    </submittedName>
</protein>
<reference evidence="2" key="1">
    <citation type="submission" date="2023-04" db="EMBL/GenBank/DDBJ databases">
        <authorList>
            <consortium name="ELIXIR-Norway"/>
        </authorList>
    </citation>
    <scope>NUCLEOTIDE SEQUENCE [LARGE SCALE GENOMIC DNA]</scope>
</reference>
<feature type="compositionally biased region" description="Gly residues" evidence="1">
    <location>
        <begin position="95"/>
        <end position="105"/>
    </location>
</feature>
<feature type="region of interest" description="Disordered" evidence="1">
    <location>
        <begin position="240"/>
        <end position="260"/>
    </location>
</feature>
<feature type="region of interest" description="Disordered" evidence="1">
    <location>
        <begin position="56"/>
        <end position="198"/>
    </location>
</feature>
<evidence type="ECO:0000313" key="3">
    <source>
        <dbReference type="Proteomes" id="UP001176941"/>
    </source>
</evidence>
<dbReference type="EMBL" id="OX459939">
    <property type="protein sequence ID" value="CAI9170380.1"/>
    <property type="molecule type" value="Genomic_DNA"/>
</dbReference>
<proteinExistence type="predicted"/>